<evidence type="ECO:0000313" key="6">
    <source>
        <dbReference type="Proteomes" id="UP000247523"/>
    </source>
</evidence>
<dbReference type="InterPro" id="IPR035104">
    <property type="entry name" value="Ribosomal_protein_S1-like"/>
</dbReference>
<evidence type="ECO:0000256" key="3">
    <source>
        <dbReference type="ARBA" id="ARBA00023274"/>
    </source>
</evidence>
<dbReference type="InterPro" id="IPR050437">
    <property type="entry name" value="Ribos_protein_bS1-like"/>
</dbReference>
<reference evidence="5 6" key="1">
    <citation type="submission" date="2018-05" db="EMBL/GenBank/DDBJ databases">
        <title>Genomic Encyclopedia of Type Strains, Phase IV (KMG-IV): sequencing the most valuable type-strain genomes for metagenomic binning, comparative biology and taxonomic classification.</title>
        <authorList>
            <person name="Goeker M."/>
        </authorList>
    </citation>
    <scope>NUCLEOTIDE SEQUENCE [LARGE SCALE GENOMIC DNA]</scope>
    <source>
        <strain evidence="5 6">DSM 28816</strain>
    </source>
</reference>
<evidence type="ECO:0000256" key="1">
    <source>
        <dbReference type="ARBA" id="ARBA00006767"/>
    </source>
</evidence>
<feature type="domain" description="S1 motif" evidence="4">
    <location>
        <begin position="115"/>
        <end position="182"/>
    </location>
</feature>
<dbReference type="InterPro" id="IPR003029">
    <property type="entry name" value="S1_domain"/>
</dbReference>
<proteinExistence type="inferred from homology"/>
<sequence>MTEETNVTENMPSMADFESELENSFKKLKEKDMITGTVIGVSETEVTVDLGSYSEGIIKLEELSNDPHFSIKSIQVGDQVSAEVLYEDVEGRIFLSRKNAYDVLSWDALREMLANKTVCNVKIEEAVNSGVITYLNGIRAFIPASQLSLQYIEDLNSFVGTKLDVQVIEVNQEDNRLILSAKMLLKEKALADKNSRISKLQPGLILTGKVETIVPYGAFVNIGEDLTGLVHISQICGRRIKSPKEIIKEGESVTVKILDIKDGKISLSMKAVQENAEILDDAADAAYEYSSGEEASTSLASLLGKFKL</sequence>
<dbReference type="EMBL" id="QICS01000013">
    <property type="protein sequence ID" value="PXV86241.1"/>
    <property type="molecule type" value="Genomic_DNA"/>
</dbReference>
<dbReference type="GO" id="GO:0005840">
    <property type="term" value="C:ribosome"/>
    <property type="evidence" value="ECO:0007669"/>
    <property type="project" value="UniProtKB-KW"/>
</dbReference>
<dbReference type="Pfam" id="PF00575">
    <property type="entry name" value="S1"/>
    <property type="match status" value="3"/>
</dbReference>
<comment type="caution">
    <text evidence="5">The sequence shown here is derived from an EMBL/GenBank/DDBJ whole genome shotgun (WGS) entry which is preliminary data.</text>
</comment>
<dbReference type="GO" id="GO:0003735">
    <property type="term" value="F:structural constituent of ribosome"/>
    <property type="evidence" value="ECO:0007669"/>
    <property type="project" value="TreeGrafter"/>
</dbReference>
<dbReference type="RefSeq" id="WP_242993637.1">
    <property type="nucleotide sequence ID" value="NZ_NOKA02000013.1"/>
</dbReference>
<dbReference type="PANTHER" id="PTHR10724:SF7">
    <property type="entry name" value="SMALL RIBOSOMAL SUBUNIT PROTEIN BS1C"/>
    <property type="match status" value="1"/>
</dbReference>
<protein>
    <submittedName>
        <fullName evidence="5">Small subunit ribosomal protein S1</fullName>
    </submittedName>
</protein>
<feature type="domain" description="S1 motif" evidence="4">
    <location>
        <begin position="203"/>
        <end position="270"/>
    </location>
</feature>
<dbReference type="Gene3D" id="2.40.50.140">
    <property type="entry name" value="Nucleic acid-binding proteins"/>
    <property type="match status" value="3"/>
</dbReference>
<gene>
    <name evidence="5" type="ORF">C8E03_11326</name>
</gene>
<dbReference type="SMART" id="SM00316">
    <property type="entry name" value="S1"/>
    <property type="match status" value="3"/>
</dbReference>
<dbReference type="PROSITE" id="PS50126">
    <property type="entry name" value="S1"/>
    <property type="match status" value="3"/>
</dbReference>
<feature type="domain" description="S1 motif" evidence="4">
    <location>
        <begin position="31"/>
        <end position="98"/>
    </location>
</feature>
<dbReference type="GO" id="GO:0006412">
    <property type="term" value="P:translation"/>
    <property type="evidence" value="ECO:0007669"/>
    <property type="project" value="TreeGrafter"/>
</dbReference>
<comment type="similarity">
    <text evidence="1">Belongs to the bacterial ribosomal protein bS1 family.</text>
</comment>
<dbReference type="SUPFAM" id="SSF50249">
    <property type="entry name" value="Nucleic acid-binding proteins"/>
    <property type="match status" value="3"/>
</dbReference>
<dbReference type="CDD" id="cd05687">
    <property type="entry name" value="S1_RPS1_repeat_ec1_hs1"/>
    <property type="match status" value="1"/>
</dbReference>
<dbReference type="PANTHER" id="PTHR10724">
    <property type="entry name" value="30S RIBOSOMAL PROTEIN S1"/>
    <property type="match status" value="1"/>
</dbReference>
<name>A0A318ESE9_9FIRM</name>
<evidence type="ECO:0000256" key="2">
    <source>
        <dbReference type="ARBA" id="ARBA00022980"/>
    </source>
</evidence>
<dbReference type="AlphaFoldDB" id="A0A318ESE9"/>
<dbReference type="GO" id="GO:1990904">
    <property type="term" value="C:ribonucleoprotein complex"/>
    <property type="evidence" value="ECO:0007669"/>
    <property type="project" value="UniProtKB-KW"/>
</dbReference>
<keyword evidence="3" id="KW-0687">Ribonucleoprotein</keyword>
<dbReference type="FunFam" id="2.40.50.140:FF:000051">
    <property type="entry name" value="RNA-binding transcriptional accessory protein"/>
    <property type="match status" value="1"/>
</dbReference>
<dbReference type="Proteomes" id="UP000247523">
    <property type="component" value="Unassembled WGS sequence"/>
</dbReference>
<dbReference type="GO" id="GO:0005737">
    <property type="term" value="C:cytoplasm"/>
    <property type="evidence" value="ECO:0007669"/>
    <property type="project" value="UniProtKB-ARBA"/>
</dbReference>
<accession>A0A318ESE9</accession>
<dbReference type="CDD" id="cd04465">
    <property type="entry name" value="S1_RPS1_repeat_ec2_hs2"/>
    <property type="match status" value="1"/>
</dbReference>
<evidence type="ECO:0000259" key="4">
    <source>
        <dbReference type="PROSITE" id="PS50126"/>
    </source>
</evidence>
<dbReference type="PRINTS" id="PR00681">
    <property type="entry name" value="RIBOSOMALS1"/>
</dbReference>
<dbReference type="GO" id="GO:0003729">
    <property type="term" value="F:mRNA binding"/>
    <property type="evidence" value="ECO:0007669"/>
    <property type="project" value="TreeGrafter"/>
</dbReference>
<organism evidence="5 6">
    <name type="scientific">Lachnotalea glycerini</name>
    <dbReference type="NCBI Taxonomy" id="1763509"/>
    <lineage>
        <taxon>Bacteria</taxon>
        <taxon>Bacillati</taxon>
        <taxon>Bacillota</taxon>
        <taxon>Clostridia</taxon>
        <taxon>Lachnospirales</taxon>
        <taxon>Lachnospiraceae</taxon>
        <taxon>Lachnotalea</taxon>
    </lineage>
</organism>
<dbReference type="InterPro" id="IPR012340">
    <property type="entry name" value="NA-bd_OB-fold"/>
</dbReference>
<evidence type="ECO:0000313" key="5">
    <source>
        <dbReference type="EMBL" id="PXV86241.1"/>
    </source>
</evidence>
<keyword evidence="2 5" id="KW-0689">Ribosomal protein</keyword>